<dbReference type="InterPro" id="IPR036689">
    <property type="entry name" value="ESAT-6-like_sf"/>
</dbReference>
<dbReference type="Proteomes" id="UP000199690">
    <property type="component" value="Unassembled WGS sequence"/>
</dbReference>
<name>A0A1H6CR15_9PSEU</name>
<evidence type="ECO:0008006" key="5">
    <source>
        <dbReference type="Google" id="ProtNLM"/>
    </source>
</evidence>
<accession>A0A1H6CR15</accession>
<dbReference type="RefSeq" id="WP_093157708.1">
    <property type="nucleotide sequence ID" value="NZ_FNVB01000005.1"/>
</dbReference>
<reference evidence="1" key="2">
    <citation type="submission" date="2016-10" db="EMBL/GenBank/DDBJ databases">
        <authorList>
            <person name="de Groot N.N."/>
        </authorList>
    </citation>
    <scope>NUCLEOTIDE SEQUENCE [LARGE SCALE GENOMIC DNA]</scope>
    <source>
        <strain evidence="1">ATCC 20501</strain>
    </source>
</reference>
<evidence type="ECO:0000313" key="1">
    <source>
        <dbReference type="EMBL" id="SEG75430.1"/>
    </source>
</evidence>
<sequence>MTAFDVNHNGYLEVNEQLLQSVRMLGTILENLNAGLKNIPEASWGQAQPIWLESQNQWNRSYQQMTERINLTSISSINIHEIFRNGDQQGARIFNQ</sequence>
<dbReference type="Gene3D" id="1.10.287.1060">
    <property type="entry name" value="ESAT-6-like"/>
    <property type="match status" value="1"/>
</dbReference>
<accession>A0A1I1NFR2</accession>
<dbReference type="EMBL" id="FNVB01000005">
    <property type="protein sequence ID" value="SEG75430.1"/>
    <property type="molecule type" value="Genomic_DNA"/>
</dbReference>
<protein>
    <recommendedName>
        <fullName evidence="5">WXG100 family type VII secretion target</fullName>
    </recommendedName>
</protein>
<keyword evidence="3" id="KW-1185">Reference proteome</keyword>
<dbReference type="SUPFAM" id="SSF140453">
    <property type="entry name" value="EsxAB dimer-like"/>
    <property type="match status" value="1"/>
</dbReference>
<dbReference type="Proteomes" id="UP000236729">
    <property type="component" value="Unassembled WGS sequence"/>
</dbReference>
<dbReference type="EMBL" id="FOME01000002">
    <property type="protein sequence ID" value="SFC96511.1"/>
    <property type="molecule type" value="Genomic_DNA"/>
</dbReference>
<reference evidence="3 4" key="1">
    <citation type="submission" date="2016-10" db="EMBL/GenBank/DDBJ databases">
        <authorList>
            <person name="Varghese N."/>
            <person name="Submissions S."/>
        </authorList>
    </citation>
    <scope>NUCLEOTIDE SEQUENCE [LARGE SCALE GENOMIC DNA]</scope>
    <source>
        <strain evidence="4">ATCC 20501</strain>
        <strain evidence="2 3">CGMCC 4.3529</strain>
    </source>
</reference>
<evidence type="ECO:0000313" key="2">
    <source>
        <dbReference type="EMBL" id="SFC96511.1"/>
    </source>
</evidence>
<dbReference type="AlphaFoldDB" id="A0A1H6CR15"/>
<proteinExistence type="predicted"/>
<organism evidence="1 4">
    <name type="scientific">Saccharopolyspora kobensis</name>
    <dbReference type="NCBI Taxonomy" id="146035"/>
    <lineage>
        <taxon>Bacteria</taxon>
        <taxon>Bacillati</taxon>
        <taxon>Actinomycetota</taxon>
        <taxon>Actinomycetes</taxon>
        <taxon>Pseudonocardiales</taxon>
        <taxon>Pseudonocardiaceae</taxon>
        <taxon>Saccharopolyspora</taxon>
    </lineage>
</organism>
<gene>
    <name evidence="1" type="ORF">SAMN02982929_03450</name>
    <name evidence="2" type="ORF">SAMN05216506_10243</name>
</gene>
<evidence type="ECO:0000313" key="3">
    <source>
        <dbReference type="Proteomes" id="UP000199690"/>
    </source>
</evidence>
<evidence type="ECO:0000313" key="4">
    <source>
        <dbReference type="Proteomes" id="UP000236729"/>
    </source>
</evidence>
<dbReference type="SMR" id="A0A1H6CR15"/>